<evidence type="ECO:0000313" key="2">
    <source>
        <dbReference type="Proteomes" id="UP001064048"/>
    </source>
</evidence>
<comment type="caution">
    <text evidence="1">The sequence shown here is derived from an EMBL/GenBank/DDBJ whole genome shotgun (WGS) entry which is preliminary data.</text>
</comment>
<sequence length="154" mass="16937">GKQGVAKYFSKATFLRVVYRILLIRNGSCNWLQLLALLSLVSCQKDDEILRNDFEGPNEDGSYKWAFQTQGGIYHEQRGSLQGSNSGAEPALVVEGQYQYTAPDGQIINVVYKADENGGFQATGDHIPTPPPIPLAIQRALAYLATKPPSESDY</sequence>
<accession>A0ACC0JSH7</accession>
<proteinExistence type="predicted"/>
<gene>
    <name evidence="1" type="ORF">MSG28_014745</name>
</gene>
<reference evidence="1 2" key="1">
    <citation type="journal article" date="2022" name="Genome Biol. Evol.">
        <title>The Spruce Budworm Genome: Reconstructing the Evolutionary History of Antifreeze Proteins.</title>
        <authorList>
            <person name="Beliveau C."/>
            <person name="Gagne P."/>
            <person name="Picq S."/>
            <person name="Vernygora O."/>
            <person name="Keeling C.I."/>
            <person name="Pinkney K."/>
            <person name="Doucet D."/>
            <person name="Wen F."/>
            <person name="Johnston J.S."/>
            <person name="Maaroufi H."/>
            <person name="Boyle B."/>
            <person name="Laroche J."/>
            <person name="Dewar K."/>
            <person name="Juretic N."/>
            <person name="Blackburn G."/>
            <person name="Nisole A."/>
            <person name="Brunet B."/>
            <person name="Brandao M."/>
            <person name="Lumley L."/>
            <person name="Duan J."/>
            <person name="Quan G."/>
            <person name="Lucarotti C.J."/>
            <person name="Roe A.D."/>
            <person name="Sperling F.A.H."/>
            <person name="Levesque R.C."/>
            <person name="Cusson M."/>
        </authorList>
    </citation>
    <scope>NUCLEOTIDE SEQUENCE [LARGE SCALE GENOMIC DNA]</scope>
    <source>
        <strain evidence="1">Glfc:IPQL:Cfum</strain>
    </source>
</reference>
<dbReference type="Proteomes" id="UP001064048">
    <property type="component" value="Chromosome 26"/>
</dbReference>
<protein>
    <submittedName>
        <fullName evidence="1">Uncharacterized protein</fullName>
    </submittedName>
</protein>
<dbReference type="EMBL" id="CM046126">
    <property type="protein sequence ID" value="KAI8427122.1"/>
    <property type="molecule type" value="Genomic_DNA"/>
</dbReference>
<keyword evidence="2" id="KW-1185">Reference proteome</keyword>
<organism evidence="1 2">
    <name type="scientific">Choristoneura fumiferana</name>
    <name type="common">Spruce budworm moth</name>
    <name type="synonym">Archips fumiferana</name>
    <dbReference type="NCBI Taxonomy" id="7141"/>
    <lineage>
        <taxon>Eukaryota</taxon>
        <taxon>Metazoa</taxon>
        <taxon>Ecdysozoa</taxon>
        <taxon>Arthropoda</taxon>
        <taxon>Hexapoda</taxon>
        <taxon>Insecta</taxon>
        <taxon>Pterygota</taxon>
        <taxon>Neoptera</taxon>
        <taxon>Endopterygota</taxon>
        <taxon>Lepidoptera</taxon>
        <taxon>Glossata</taxon>
        <taxon>Ditrysia</taxon>
        <taxon>Tortricoidea</taxon>
        <taxon>Tortricidae</taxon>
        <taxon>Tortricinae</taxon>
        <taxon>Choristoneura</taxon>
    </lineage>
</organism>
<feature type="non-terminal residue" evidence="1">
    <location>
        <position position="1"/>
    </location>
</feature>
<name>A0ACC0JSH7_CHOFU</name>
<evidence type="ECO:0000313" key="1">
    <source>
        <dbReference type="EMBL" id="KAI8427122.1"/>
    </source>
</evidence>